<dbReference type="InterPro" id="IPR037058">
    <property type="entry name" value="Falgellar_hook_FlgE_sf"/>
</dbReference>
<comment type="caution">
    <text evidence="10">The sequence shown here is derived from an EMBL/GenBank/DDBJ whole genome shotgun (WGS) entry which is preliminary data.</text>
</comment>
<evidence type="ECO:0000256" key="2">
    <source>
        <dbReference type="ARBA" id="ARBA00009677"/>
    </source>
</evidence>
<evidence type="ECO:0000256" key="5">
    <source>
        <dbReference type="RuleBase" id="RU362116"/>
    </source>
</evidence>
<evidence type="ECO:0000313" key="10">
    <source>
        <dbReference type="EMBL" id="MDN3571652.1"/>
    </source>
</evidence>
<evidence type="ECO:0000256" key="3">
    <source>
        <dbReference type="ARBA" id="ARBA00019015"/>
    </source>
</evidence>
<comment type="similarity">
    <text evidence="2 5">Belongs to the flagella basal body rod proteins family.</text>
</comment>
<dbReference type="EMBL" id="JAUFPT010000043">
    <property type="protein sequence ID" value="MDN3571652.1"/>
    <property type="molecule type" value="Genomic_DNA"/>
</dbReference>
<sequence length="406" mass="42048">MGLYGVLNAGVSGMNAQSNRLSVVADNIQNQNTTGYKRGSAQFSSMLIDSSAGSYNAGSVNTVTRYQVGGPNNQGTLAATTSSTDLAVSGEGFFLVTDRGGTPHLTRAGNFVPDGQTGNLVNAAGMTLMGYSLANGDPKVSLNSYDGLVPVNMASLNMKATPSRTGTLQGNLPSEVPVVAGAPSPTNFSKASSVTIYDNLGRPVKIDLYFAKNATGTWQAAAYDPSTAPPTQLSATTLSFDSFGKETGTPKLTFTVPNGQPFALDLTPLSQVAGDFTVENKGIDGNKPSAVTDTEIAADGTVYAHYDDGSRFAAYRIPLATVASPNNLTPRAGNVYDISAASGSVKTGFPTLGGRGTIKQGQLEQSNVDLGNELADMIASQTGYGANSKVFQTGTEMLETLVNLKR</sequence>
<keyword evidence="11" id="KW-1185">Reference proteome</keyword>
<reference evidence="11" key="1">
    <citation type="journal article" date="2019" name="Int. J. Syst. Evol. Microbiol.">
        <title>The Global Catalogue of Microorganisms (GCM) 10K type strain sequencing project: providing services to taxonomists for standard genome sequencing and annotation.</title>
        <authorList>
            <consortium name="The Broad Institute Genomics Platform"/>
            <consortium name="The Broad Institute Genome Sequencing Center for Infectious Disease"/>
            <person name="Wu L."/>
            <person name="Ma J."/>
        </authorList>
    </citation>
    <scope>NUCLEOTIDE SEQUENCE [LARGE SCALE GENOMIC DNA]</scope>
    <source>
        <strain evidence="11">CECT 7806</strain>
    </source>
</reference>
<dbReference type="NCBIfam" id="TIGR03506">
    <property type="entry name" value="FlgEFG_subfam"/>
    <property type="match status" value="1"/>
</dbReference>
<dbReference type="Pfam" id="PF22692">
    <property type="entry name" value="LlgE_F_G_D1"/>
    <property type="match status" value="1"/>
</dbReference>
<keyword evidence="10" id="KW-0282">Flagellum</keyword>
<evidence type="ECO:0000259" key="9">
    <source>
        <dbReference type="Pfam" id="PF22692"/>
    </source>
</evidence>
<protein>
    <recommendedName>
        <fullName evidence="3 5">Flagellar hook protein FlgE</fullName>
    </recommendedName>
</protein>
<feature type="domain" description="Flagellar basal body rod protein N-terminal" evidence="6">
    <location>
        <begin position="7"/>
        <end position="37"/>
    </location>
</feature>
<dbReference type="InterPro" id="IPR011491">
    <property type="entry name" value="FlgE_D2"/>
</dbReference>
<accession>A0ABT8AP74</accession>
<feature type="domain" description="Flagellar basal-body/hook protein C-terminal" evidence="7">
    <location>
        <begin position="359"/>
        <end position="404"/>
    </location>
</feature>
<gene>
    <name evidence="10" type="ORF">QWZ18_13580</name>
</gene>
<comment type="function">
    <text evidence="5">A flexible structure which links the flagellar filament to the drive apparatus in the basal body.</text>
</comment>
<evidence type="ECO:0000256" key="4">
    <source>
        <dbReference type="ARBA" id="ARBA00023143"/>
    </source>
</evidence>
<dbReference type="PANTHER" id="PTHR30435">
    <property type="entry name" value="FLAGELLAR PROTEIN"/>
    <property type="match status" value="1"/>
</dbReference>
<evidence type="ECO:0000259" key="6">
    <source>
        <dbReference type="Pfam" id="PF00460"/>
    </source>
</evidence>
<dbReference type="Pfam" id="PF00460">
    <property type="entry name" value="Flg_bb_rod"/>
    <property type="match status" value="1"/>
</dbReference>
<evidence type="ECO:0000256" key="1">
    <source>
        <dbReference type="ARBA" id="ARBA00004117"/>
    </source>
</evidence>
<evidence type="ECO:0000313" key="11">
    <source>
        <dbReference type="Proteomes" id="UP001244297"/>
    </source>
</evidence>
<dbReference type="InterPro" id="IPR020013">
    <property type="entry name" value="Flagellar_FlgE/F/G"/>
</dbReference>
<keyword evidence="10" id="KW-0966">Cell projection</keyword>
<dbReference type="InterPro" id="IPR053967">
    <property type="entry name" value="LlgE_F_G-like_D1"/>
</dbReference>
<dbReference type="Pfam" id="PF06429">
    <property type="entry name" value="Flg_bbr_C"/>
    <property type="match status" value="1"/>
</dbReference>
<dbReference type="InterPro" id="IPR037925">
    <property type="entry name" value="FlgE/F/G-like"/>
</dbReference>
<evidence type="ECO:0000259" key="8">
    <source>
        <dbReference type="Pfam" id="PF07559"/>
    </source>
</evidence>
<dbReference type="Pfam" id="PF07559">
    <property type="entry name" value="FlgE_D2"/>
    <property type="match status" value="1"/>
</dbReference>
<keyword evidence="4 5" id="KW-0975">Bacterial flagellum</keyword>
<dbReference type="RefSeq" id="WP_238288415.1">
    <property type="nucleotide sequence ID" value="NZ_BPQS01000012.1"/>
</dbReference>
<keyword evidence="10" id="KW-0969">Cilium</keyword>
<name>A0ABT8AP74_9HYPH</name>
<evidence type="ECO:0000259" key="7">
    <source>
        <dbReference type="Pfam" id="PF06429"/>
    </source>
</evidence>
<proteinExistence type="inferred from homology"/>
<dbReference type="Gene3D" id="2.60.98.20">
    <property type="entry name" value="Flagellar hook protein FlgE"/>
    <property type="match status" value="1"/>
</dbReference>
<organism evidence="10 11">
    <name type="scientific">Methylobacterium longum</name>
    <dbReference type="NCBI Taxonomy" id="767694"/>
    <lineage>
        <taxon>Bacteria</taxon>
        <taxon>Pseudomonadati</taxon>
        <taxon>Pseudomonadota</taxon>
        <taxon>Alphaproteobacteria</taxon>
        <taxon>Hyphomicrobiales</taxon>
        <taxon>Methylobacteriaceae</taxon>
        <taxon>Methylobacterium</taxon>
    </lineage>
</organism>
<comment type="subcellular location">
    <subcellularLocation>
        <location evidence="1 5">Bacterial flagellum basal body</location>
    </subcellularLocation>
</comment>
<dbReference type="Proteomes" id="UP001244297">
    <property type="component" value="Unassembled WGS sequence"/>
</dbReference>
<dbReference type="InterPro" id="IPR001444">
    <property type="entry name" value="Flag_bb_rod_N"/>
</dbReference>
<feature type="domain" description="Flagellar hook protein FlgE D2" evidence="8">
    <location>
        <begin position="176"/>
        <end position="285"/>
    </location>
</feature>
<feature type="domain" description="Flagellar hook protein FlgE/F/G-like D1" evidence="9">
    <location>
        <begin position="87"/>
        <end position="130"/>
    </location>
</feature>
<dbReference type="PANTHER" id="PTHR30435:SF1">
    <property type="entry name" value="FLAGELLAR HOOK PROTEIN FLGE"/>
    <property type="match status" value="1"/>
</dbReference>
<dbReference type="SUPFAM" id="SSF117143">
    <property type="entry name" value="Flagellar hook protein flgE"/>
    <property type="match status" value="1"/>
</dbReference>
<dbReference type="InterPro" id="IPR010930">
    <property type="entry name" value="Flg_bb/hook_C_dom"/>
</dbReference>